<proteinExistence type="predicted"/>
<organism evidence="2 3">
    <name type="scientific">Zymoseptoria tritici (strain CBS 115943 / IPO323)</name>
    <name type="common">Speckled leaf blotch fungus</name>
    <name type="synonym">Septoria tritici</name>
    <dbReference type="NCBI Taxonomy" id="336722"/>
    <lineage>
        <taxon>Eukaryota</taxon>
        <taxon>Fungi</taxon>
        <taxon>Dikarya</taxon>
        <taxon>Ascomycota</taxon>
        <taxon>Pezizomycotina</taxon>
        <taxon>Dothideomycetes</taxon>
        <taxon>Dothideomycetidae</taxon>
        <taxon>Mycosphaerellales</taxon>
        <taxon>Mycosphaerellaceae</taxon>
        <taxon>Zymoseptoria</taxon>
    </lineage>
</organism>
<reference evidence="2 3" key="1">
    <citation type="journal article" date="2011" name="PLoS Genet.">
        <title>Finished genome of the fungal wheat pathogen Mycosphaerella graminicola reveals dispensome structure, chromosome plasticity, and stealth pathogenesis.</title>
        <authorList>
            <person name="Goodwin S.B."/>
            <person name="Ben M'barek S."/>
            <person name="Dhillon B."/>
            <person name="Wittenberg A.H.J."/>
            <person name="Crane C.F."/>
            <person name="Hane J.K."/>
            <person name="Foster A.J."/>
            <person name="Van der Lee T.A.J."/>
            <person name="Grimwood J."/>
            <person name="Aerts A."/>
            <person name="Antoniw J."/>
            <person name="Bailey A."/>
            <person name="Bluhm B."/>
            <person name="Bowler J."/>
            <person name="Bristow J."/>
            <person name="van der Burgt A."/>
            <person name="Canto-Canche B."/>
            <person name="Churchill A.C.L."/>
            <person name="Conde-Ferraez L."/>
            <person name="Cools H.J."/>
            <person name="Coutinho P.M."/>
            <person name="Csukai M."/>
            <person name="Dehal P."/>
            <person name="De Wit P."/>
            <person name="Donzelli B."/>
            <person name="van de Geest H.C."/>
            <person name="van Ham R.C.H.J."/>
            <person name="Hammond-Kosack K.E."/>
            <person name="Henrissat B."/>
            <person name="Kilian A."/>
            <person name="Kobayashi A.K."/>
            <person name="Koopmann E."/>
            <person name="Kourmpetis Y."/>
            <person name="Kuzniar A."/>
            <person name="Lindquist E."/>
            <person name="Lombard V."/>
            <person name="Maliepaard C."/>
            <person name="Martins N."/>
            <person name="Mehrabi R."/>
            <person name="Nap J.P.H."/>
            <person name="Ponomarenko A."/>
            <person name="Rudd J.J."/>
            <person name="Salamov A."/>
            <person name="Schmutz J."/>
            <person name="Schouten H.J."/>
            <person name="Shapiro H."/>
            <person name="Stergiopoulos I."/>
            <person name="Torriani S.F.F."/>
            <person name="Tu H."/>
            <person name="de Vries R.P."/>
            <person name="Waalwijk C."/>
            <person name="Ware S.B."/>
            <person name="Wiebenga A."/>
            <person name="Zwiers L.-H."/>
            <person name="Oliver R.P."/>
            <person name="Grigoriev I.V."/>
            <person name="Kema G.H.J."/>
        </authorList>
    </citation>
    <scope>NUCLEOTIDE SEQUENCE [LARGE SCALE GENOMIC DNA]</scope>
    <source>
        <strain evidence="3">CBS 115943 / IPO323</strain>
    </source>
</reference>
<protein>
    <submittedName>
        <fullName evidence="2">Uncharacterized protein</fullName>
    </submittedName>
</protein>
<feature type="region of interest" description="Disordered" evidence="1">
    <location>
        <begin position="1"/>
        <end position="22"/>
    </location>
</feature>
<dbReference type="RefSeq" id="XP_003850667.1">
    <property type="nucleotide sequence ID" value="XM_003850619.1"/>
</dbReference>
<dbReference type="KEGG" id="ztr:MYCGRDRAFT_105151"/>
<name>F9XFK3_ZYMTI</name>
<dbReference type="EMBL" id="CM001202">
    <property type="protein sequence ID" value="EGP85643.1"/>
    <property type="molecule type" value="Genomic_DNA"/>
</dbReference>
<dbReference type="AlphaFoldDB" id="F9XFK3"/>
<evidence type="ECO:0000313" key="2">
    <source>
        <dbReference type="EMBL" id="EGP85643.1"/>
    </source>
</evidence>
<gene>
    <name evidence="2" type="ORF">MYCGRDRAFT_105151</name>
</gene>
<dbReference type="Proteomes" id="UP000008062">
    <property type="component" value="Chromosome 7"/>
</dbReference>
<feature type="non-terminal residue" evidence="2">
    <location>
        <position position="81"/>
    </location>
</feature>
<sequence length="81" mass="9127">MRPKSKGHPGRRTSSSGICDARRRRRLAGKAARAHLYADAMFAGLCRIQRVLRVVVRRSAARATVITGLRHQFNHYRIATS</sequence>
<dbReference type="GeneID" id="13397933"/>
<feature type="compositionally biased region" description="Basic residues" evidence="1">
    <location>
        <begin position="1"/>
        <end position="11"/>
    </location>
</feature>
<keyword evidence="3" id="KW-1185">Reference proteome</keyword>
<evidence type="ECO:0000256" key="1">
    <source>
        <dbReference type="SAM" id="MobiDB-lite"/>
    </source>
</evidence>
<evidence type="ECO:0000313" key="3">
    <source>
        <dbReference type="Proteomes" id="UP000008062"/>
    </source>
</evidence>
<dbReference type="HOGENOM" id="CLU_2580520_0_0_1"/>
<dbReference type="InParanoid" id="F9XFK3"/>
<accession>F9XFK3</accession>